<feature type="transmembrane region" description="Helical" evidence="8">
    <location>
        <begin position="117"/>
        <end position="137"/>
    </location>
</feature>
<dbReference type="CDD" id="cd06261">
    <property type="entry name" value="TM_PBP2"/>
    <property type="match status" value="1"/>
</dbReference>
<dbReference type="PROSITE" id="PS50928">
    <property type="entry name" value="ABC_TM1"/>
    <property type="match status" value="1"/>
</dbReference>
<feature type="transmembrane region" description="Helical" evidence="8">
    <location>
        <begin position="84"/>
        <end position="105"/>
    </location>
</feature>
<evidence type="ECO:0000256" key="5">
    <source>
        <dbReference type="ARBA" id="ARBA00022692"/>
    </source>
</evidence>
<dbReference type="Gene3D" id="1.10.3720.10">
    <property type="entry name" value="MetI-like"/>
    <property type="match status" value="1"/>
</dbReference>
<evidence type="ECO:0000313" key="11">
    <source>
        <dbReference type="Proteomes" id="UP000095209"/>
    </source>
</evidence>
<evidence type="ECO:0000256" key="6">
    <source>
        <dbReference type="ARBA" id="ARBA00022989"/>
    </source>
</evidence>
<evidence type="ECO:0000313" key="10">
    <source>
        <dbReference type="EMBL" id="OEH92298.1"/>
    </source>
</evidence>
<protein>
    <recommendedName>
        <fullName evidence="9">ABC transmembrane type-1 domain-containing protein</fullName>
    </recommendedName>
</protein>
<comment type="subcellular location">
    <subcellularLocation>
        <location evidence="1">Cell inner membrane</location>
        <topology evidence="1">Multi-pass membrane protein</topology>
    </subcellularLocation>
    <subcellularLocation>
        <location evidence="8">Cell membrane</location>
        <topology evidence="8">Multi-pass membrane protein</topology>
    </subcellularLocation>
</comment>
<keyword evidence="7 8" id="KW-0472">Membrane</keyword>
<dbReference type="STRING" id="1305675.BFG57_02850"/>
<reference evidence="10 11" key="1">
    <citation type="submission" date="2016-08" db="EMBL/GenBank/DDBJ databases">
        <title>Genome of Bacillus solimangrovi GH2-4.</title>
        <authorList>
            <person name="Lim S."/>
            <person name="Kim B.-C."/>
        </authorList>
    </citation>
    <scope>NUCLEOTIDE SEQUENCE [LARGE SCALE GENOMIC DNA]</scope>
    <source>
        <strain evidence="10 11">GH2-4</strain>
    </source>
</reference>
<evidence type="ECO:0000256" key="3">
    <source>
        <dbReference type="ARBA" id="ARBA00022475"/>
    </source>
</evidence>
<keyword evidence="11" id="KW-1185">Reference proteome</keyword>
<dbReference type="EMBL" id="MJEH01000033">
    <property type="protein sequence ID" value="OEH92298.1"/>
    <property type="molecule type" value="Genomic_DNA"/>
</dbReference>
<keyword evidence="2 8" id="KW-0813">Transport</keyword>
<proteinExistence type="inferred from homology"/>
<dbReference type="PANTHER" id="PTHR43357">
    <property type="entry name" value="INNER MEMBRANE ABC TRANSPORTER PERMEASE PROTEIN YDCV"/>
    <property type="match status" value="1"/>
</dbReference>
<evidence type="ECO:0000256" key="1">
    <source>
        <dbReference type="ARBA" id="ARBA00004429"/>
    </source>
</evidence>
<gene>
    <name evidence="10" type="ORF">BFG57_02850</name>
</gene>
<dbReference type="SUPFAM" id="SSF161098">
    <property type="entry name" value="MetI-like"/>
    <property type="match status" value="1"/>
</dbReference>
<dbReference type="PANTHER" id="PTHR43357:SF4">
    <property type="entry name" value="INNER MEMBRANE ABC TRANSPORTER PERMEASE PROTEIN YDCV"/>
    <property type="match status" value="1"/>
</dbReference>
<comment type="similarity">
    <text evidence="8">Belongs to the binding-protein-dependent transport system permease family.</text>
</comment>
<keyword evidence="6 8" id="KW-1133">Transmembrane helix</keyword>
<dbReference type="AlphaFoldDB" id="A0A1E5LDY2"/>
<dbReference type="Pfam" id="PF00528">
    <property type="entry name" value="BPD_transp_1"/>
    <property type="match status" value="1"/>
</dbReference>
<dbReference type="Proteomes" id="UP000095209">
    <property type="component" value="Unassembled WGS sequence"/>
</dbReference>
<feature type="transmembrane region" description="Helical" evidence="8">
    <location>
        <begin position="53"/>
        <end position="72"/>
    </location>
</feature>
<feature type="transmembrane region" description="Helical" evidence="8">
    <location>
        <begin position="218"/>
        <end position="242"/>
    </location>
</feature>
<dbReference type="InterPro" id="IPR000515">
    <property type="entry name" value="MetI-like"/>
</dbReference>
<keyword evidence="4" id="KW-0997">Cell inner membrane</keyword>
<name>A0A1E5LDY2_9BACI</name>
<organism evidence="10 11">
    <name type="scientific">Bacillus solimangrovi</name>
    <dbReference type="NCBI Taxonomy" id="1305675"/>
    <lineage>
        <taxon>Bacteria</taxon>
        <taxon>Bacillati</taxon>
        <taxon>Bacillota</taxon>
        <taxon>Bacilli</taxon>
        <taxon>Bacillales</taxon>
        <taxon>Bacillaceae</taxon>
        <taxon>Bacillus</taxon>
    </lineage>
</organism>
<dbReference type="GO" id="GO:0005886">
    <property type="term" value="C:plasma membrane"/>
    <property type="evidence" value="ECO:0007669"/>
    <property type="project" value="UniProtKB-SubCell"/>
</dbReference>
<evidence type="ECO:0000256" key="8">
    <source>
        <dbReference type="RuleBase" id="RU363032"/>
    </source>
</evidence>
<dbReference type="GO" id="GO:0055085">
    <property type="term" value="P:transmembrane transport"/>
    <property type="evidence" value="ECO:0007669"/>
    <property type="project" value="InterPro"/>
</dbReference>
<evidence type="ECO:0000256" key="4">
    <source>
        <dbReference type="ARBA" id="ARBA00022519"/>
    </source>
</evidence>
<evidence type="ECO:0000256" key="7">
    <source>
        <dbReference type="ARBA" id="ARBA00023136"/>
    </source>
</evidence>
<accession>A0A1E5LDY2</accession>
<dbReference type="InterPro" id="IPR035906">
    <property type="entry name" value="MetI-like_sf"/>
</dbReference>
<evidence type="ECO:0000259" key="9">
    <source>
        <dbReference type="PROSITE" id="PS50928"/>
    </source>
</evidence>
<comment type="caution">
    <text evidence="10">The sequence shown here is derived from an EMBL/GenBank/DDBJ whole genome shotgun (WGS) entry which is preliminary data.</text>
</comment>
<evidence type="ECO:0000256" key="2">
    <source>
        <dbReference type="ARBA" id="ARBA00022448"/>
    </source>
</evidence>
<keyword evidence="5 8" id="KW-0812">Transmembrane</keyword>
<feature type="domain" description="ABC transmembrane type-1" evidence="9">
    <location>
        <begin position="50"/>
        <end position="238"/>
    </location>
</feature>
<keyword evidence="3" id="KW-1003">Cell membrane</keyword>
<feature type="transmembrane region" description="Helical" evidence="8">
    <location>
        <begin position="190"/>
        <end position="212"/>
    </location>
</feature>
<sequence length="252" mass="27761">MLMLFIGFPMLYLVISSLTLTTQWPQILPSNITLSHWHTVFSQPQLLSSMRTSLVLTASVVVLNLVLGYPVARILAYESFKGKAIAEVLLLYPILIPVLLIIMGIHLKMIQLGLTDHLLGVIVAHLIPTLPYTIRIMKNGFEKLGKKWEEQSSMLGASGTQTFRHITVPLLKPSIHAAILVTSVISLSQYGITLIIGGGIVTSFPIIFYPFAETANKGVMAAFSLLFAILPLIFIGITELFAKSYNLITNKD</sequence>